<reference evidence="2" key="2">
    <citation type="submission" date="2025-08" db="UniProtKB">
        <authorList>
            <consortium name="Ensembl"/>
        </authorList>
    </citation>
    <scope>IDENTIFICATION</scope>
    <source>
        <strain evidence="2">Hd-rR</strain>
    </source>
</reference>
<dbReference type="InParanoid" id="A0A3B3HZ35"/>
<accession>A0A3B3HZ35</accession>
<keyword evidence="3" id="KW-1185">Reference proteome</keyword>
<evidence type="ECO:0000256" key="1">
    <source>
        <dbReference type="SAM" id="MobiDB-lite"/>
    </source>
</evidence>
<reference evidence="2 3" key="1">
    <citation type="journal article" date="2007" name="Nature">
        <title>The medaka draft genome and insights into vertebrate genome evolution.</title>
        <authorList>
            <person name="Kasahara M."/>
            <person name="Naruse K."/>
            <person name="Sasaki S."/>
            <person name="Nakatani Y."/>
            <person name="Qu W."/>
            <person name="Ahsan B."/>
            <person name="Yamada T."/>
            <person name="Nagayasu Y."/>
            <person name="Doi K."/>
            <person name="Kasai Y."/>
            <person name="Jindo T."/>
            <person name="Kobayashi D."/>
            <person name="Shimada A."/>
            <person name="Toyoda A."/>
            <person name="Kuroki Y."/>
            <person name="Fujiyama A."/>
            <person name="Sasaki T."/>
            <person name="Shimizu A."/>
            <person name="Asakawa S."/>
            <person name="Shimizu N."/>
            <person name="Hashimoto S."/>
            <person name="Yang J."/>
            <person name="Lee Y."/>
            <person name="Matsushima K."/>
            <person name="Sugano S."/>
            <person name="Sakaizumi M."/>
            <person name="Narita T."/>
            <person name="Ohishi K."/>
            <person name="Haga S."/>
            <person name="Ohta F."/>
            <person name="Nomoto H."/>
            <person name="Nogata K."/>
            <person name="Morishita T."/>
            <person name="Endo T."/>
            <person name="Shin-I T."/>
            <person name="Takeda H."/>
            <person name="Morishita S."/>
            <person name="Kohara Y."/>
        </authorList>
    </citation>
    <scope>NUCLEOTIDE SEQUENCE [LARGE SCALE GENOMIC DNA]</scope>
    <source>
        <strain evidence="2 3">Hd-rR</strain>
    </source>
</reference>
<proteinExistence type="predicted"/>
<sequence length="85" mass="9328">ALLLLPLPPPPASSATRNVVALQCVKGAAWHVQRGGTESLPMRERWERRRKQSEKRRKGVNTRMLGSGADPLHANGPTHNSEANL</sequence>
<protein>
    <submittedName>
        <fullName evidence="2">Uncharacterized protein</fullName>
    </submittedName>
</protein>
<evidence type="ECO:0000313" key="2">
    <source>
        <dbReference type="Ensembl" id="ENSORLP00000036970.1"/>
    </source>
</evidence>
<feature type="compositionally biased region" description="Basic residues" evidence="1">
    <location>
        <begin position="48"/>
        <end position="60"/>
    </location>
</feature>
<organism evidence="2 3">
    <name type="scientific">Oryzias latipes</name>
    <name type="common">Japanese rice fish</name>
    <name type="synonym">Japanese killifish</name>
    <dbReference type="NCBI Taxonomy" id="8090"/>
    <lineage>
        <taxon>Eukaryota</taxon>
        <taxon>Metazoa</taxon>
        <taxon>Chordata</taxon>
        <taxon>Craniata</taxon>
        <taxon>Vertebrata</taxon>
        <taxon>Euteleostomi</taxon>
        <taxon>Actinopterygii</taxon>
        <taxon>Neopterygii</taxon>
        <taxon>Teleostei</taxon>
        <taxon>Neoteleostei</taxon>
        <taxon>Acanthomorphata</taxon>
        <taxon>Ovalentaria</taxon>
        <taxon>Atherinomorphae</taxon>
        <taxon>Beloniformes</taxon>
        <taxon>Adrianichthyidae</taxon>
        <taxon>Oryziinae</taxon>
        <taxon>Oryzias</taxon>
    </lineage>
</organism>
<dbReference type="AlphaFoldDB" id="A0A3B3HZ35"/>
<reference evidence="2" key="3">
    <citation type="submission" date="2025-09" db="UniProtKB">
        <authorList>
            <consortium name="Ensembl"/>
        </authorList>
    </citation>
    <scope>IDENTIFICATION</scope>
    <source>
        <strain evidence="2">Hd-rR</strain>
    </source>
</reference>
<evidence type="ECO:0000313" key="3">
    <source>
        <dbReference type="Proteomes" id="UP000001038"/>
    </source>
</evidence>
<dbReference type="Bgee" id="ENSORLG00000028780">
    <property type="expression patterns" value="Expressed in animal zygote and 11 other cell types or tissues"/>
</dbReference>
<dbReference type="Ensembl" id="ENSORLT00000038137.1">
    <property type="protein sequence ID" value="ENSORLP00000036970.1"/>
    <property type="gene ID" value="ENSORLG00000028780.1"/>
</dbReference>
<feature type="region of interest" description="Disordered" evidence="1">
    <location>
        <begin position="36"/>
        <end position="85"/>
    </location>
</feature>
<name>A0A3B3HZ35_ORYLA</name>
<dbReference type="Proteomes" id="UP000001038">
    <property type="component" value="Chromosome 23"/>
</dbReference>